<gene>
    <name evidence="6" type="ORF">ACFOOI_11795</name>
</gene>
<evidence type="ECO:0000313" key="6">
    <source>
        <dbReference type="EMBL" id="MFC3811337.1"/>
    </source>
</evidence>
<comment type="cofactor">
    <cofactor evidence="1">
        <name>FMN</name>
        <dbReference type="ChEBI" id="CHEBI:58210"/>
    </cofactor>
</comment>
<dbReference type="Pfam" id="PF01613">
    <property type="entry name" value="Flavin_Reduct"/>
    <property type="match status" value="1"/>
</dbReference>
<keyword evidence="7" id="KW-1185">Reference proteome</keyword>
<keyword evidence="3" id="KW-0288">FMN</keyword>
<dbReference type="InterPro" id="IPR012349">
    <property type="entry name" value="Split_barrel_FMN-bd"/>
</dbReference>
<accession>A0ABV7YWW4</accession>
<dbReference type="Gene3D" id="2.30.110.10">
    <property type="entry name" value="Electron Transport, Fmn-binding Protein, Chain A"/>
    <property type="match status" value="1"/>
</dbReference>
<comment type="similarity">
    <text evidence="4">Belongs to the flavoredoxin family.</text>
</comment>
<dbReference type="PANTHER" id="PTHR33798">
    <property type="entry name" value="FLAVOPROTEIN OXYGENASE"/>
    <property type="match status" value="1"/>
</dbReference>
<evidence type="ECO:0000256" key="1">
    <source>
        <dbReference type="ARBA" id="ARBA00001917"/>
    </source>
</evidence>
<dbReference type="RefSeq" id="WP_379838178.1">
    <property type="nucleotide sequence ID" value="NZ_JBHRYQ010000001.1"/>
</dbReference>
<proteinExistence type="inferred from homology"/>
<evidence type="ECO:0000313" key="7">
    <source>
        <dbReference type="Proteomes" id="UP001595616"/>
    </source>
</evidence>
<evidence type="ECO:0000259" key="5">
    <source>
        <dbReference type="SMART" id="SM00903"/>
    </source>
</evidence>
<comment type="caution">
    <text evidence="6">The sequence shown here is derived from an EMBL/GenBank/DDBJ whole genome shotgun (WGS) entry which is preliminary data.</text>
</comment>
<protein>
    <submittedName>
        <fullName evidence="6">Flavin reductase family protein</fullName>
        <ecNumber evidence="6">1.5.1.-</ecNumber>
    </submittedName>
</protein>
<sequence length="280" mass="30999">MVTINPKHTNLVDLQALLQSAVAPRPIAFASTIDADGHVNLSPFSFFNIFGTNPPTLIFSPNRRVRDGSNKHTYENVTETREVVIHMVDFDLAEQMSLSSCEYPKGVNEFEKAGLTPIPSMQVKPPRIKEAKVAFECEVKQIIEMGSEGGAANLIICEVILMHVSESILDKDGKINPLNTDWIARSGGSMYVRANVDSMFEIPKPNVQLGVGVDQIPENLKIHFSGNELGRLANIQKIPDETTQKEFQAKQAQNTDFIQLTKKHLAKGQITEAWCSLLAI</sequence>
<organism evidence="6 7">
    <name type="scientific">Lacihabitans lacunae</name>
    <dbReference type="NCBI Taxonomy" id="1028214"/>
    <lineage>
        <taxon>Bacteria</taxon>
        <taxon>Pseudomonadati</taxon>
        <taxon>Bacteroidota</taxon>
        <taxon>Cytophagia</taxon>
        <taxon>Cytophagales</taxon>
        <taxon>Leadbetterellaceae</taxon>
        <taxon>Lacihabitans</taxon>
    </lineage>
</organism>
<evidence type="ECO:0000256" key="4">
    <source>
        <dbReference type="ARBA" id="ARBA00038054"/>
    </source>
</evidence>
<feature type="domain" description="Flavin reductase like" evidence="5">
    <location>
        <begin position="20"/>
        <end position="178"/>
    </location>
</feature>
<dbReference type="InterPro" id="IPR002563">
    <property type="entry name" value="Flavin_Rdtase-like_dom"/>
</dbReference>
<dbReference type="SUPFAM" id="SSF50475">
    <property type="entry name" value="FMN-binding split barrel"/>
    <property type="match status" value="1"/>
</dbReference>
<keyword evidence="2" id="KW-0285">Flavoprotein</keyword>
<dbReference type="Proteomes" id="UP001595616">
    <property type="component" value="Unassembled WGS sequence"/>
</dbReference>
<name>A0ABV7YWW4_9BACT</name>
<keyword evidence="6" id="KW-0560">Oxidoreductase</keyword>
<dbReference type="SMART" id="SM00903">
    <property type="entry name" value="Flavin_Reduct"/>
    <property type="match status" value="1"/>
</dbReference>
<dbReference type="GO" id="GO:0016491">
    <property type="term" value="F:oxidoreductase activity"/>
    <property type="evidence" value="ECO:0007669"/>
    <property type="project" value="UniProtKB-KW"/>
</dbReference>
<dbReference type="EMBL" id="JBHRYQ010000001">
    <property type="protein sequence ID" value="MFC3811337.1"/>
    <property type="molecule type" value="Genomic_DNA"/>
</dbReference>
<dbReference type="PANTHER" id="PTHR33798:SF5">
    <property type="entry name" value="FLAVIN REDUCTASE LIKE DOMAIN-CONTAINING PROTEIN"/>
    <property type="match status" value="1"/>
</dbReference>
<dbReference type="EC" id="1.5.1.-" evidence="6"/>
<evidence type="ECO:0000256" key="2">
    <source>
        <dbReference type="ARBA" id="ARBA00022630"/>
    </source>
</evidence>
<evidence type="ECO:0000256" key="3">
    <source>
        <dbReference type="ARBA" id="ARBA00022643"/>
    </source>
</evidence>
<reference evidence="7" key="1">
    <citation type="journal article" date="2019" name="Int. J. Syst. Evol. Microbiol.">
        <title>The Global Catalogue of Microorganisms (GCM) 10K type strain sequencing project: providing services to taxonomists for standard genome sequencing and annotation.</title>
        <authorList>
            <consortium name="The Broad Institute Genomics Platform"/>
            <consortium name="The Broad Institute Genome Sequencing Center for Infectious Disease"/>
            <person name="Wu L."/>
            <person name="Ma J."/>
        </authorList>
    </citation>
    <scope>NUCLEOTIDE SEQUENCE [LARGE SCALE GENOMIC DNA]</scope>
    <source>
        <strain evidence="7">CECT 7956</strain>
    </source>
</reference>